<dbReference type="EMBL" id="LR031879">
    <property type="protein sequence ID" value="VDD54521.1"/>
    <property type="molecule type" value="Genomic_DNA"/>
</dbReference>
<comment type="similarity">
    <text evidence="1">Belongs to the diacylglycerol acyltransferase family.</text>
</comment>
<dbReference type="InterPro" id="IPR007130">
    <property type="entry name" value="DAGAT"/>
</dbReference>
<dbReference type="InterPro" id="IPR029058">
    <property type="entry name" value="AB_hydrolase_fold"/>
</dbReference>
<dbReference type="Pfam" id="PF03982">
    <property type="entry name" value="DAGAT"/>
    <property type="match status" value="1"/>
</dbReference>
<dbReference type="AlphaFoldDB" id="A0A3P6G4H5"/>
<evidence type="ECO:0000256" key="3">
    <source>
        <dbReference type="ARBA" id="ARBA00023315"/>
    </source>
</evidence>
<sequence>MAITDRICPIISSVSTRAYNLDFFYRNSIQRSTSVAYGPKLRGKVKATVNPYSFSEVAQAEVRKSLNDFFVEAGDFLSTDGGPPRWFSPLECGARAPGSPLLLYVPGIDGTGLGLICHHRRLGEIFDIWCLHFPVSDRTPSRDIVKLIERTVRSEYHRFPNWPIYIVGESIGACLALDVAASNPDINLVLILANPVTRLNNFILQPLSGLLEFLPDQVPILIEENFGFKLVSSFVTKSGLILKNIGYPLATILETILNGADVAQIGRGIFGDFFATSANLSTLIRILPKGTLLWKLHLLKSASASLNSHMYTVKAQTLILLSGRDQWLLNKEDIERLLCTLPKCEVRKFKNNGQFLFLEDGVDLVTIIKFAYFYRRGKTLDYISDYIMPTPFEFKEFEESQKLVTAAISPAFFSTLENGTIVRSLAGIPSEGPVIYVGNHMLLGIELLQLAIHLLKEKNIMLRGLAHPMMFSKTVGSKLPNMQMFDSVRIGGAVPVSSLNFYKLLRSKAHVLLYPGGVREALHRKGEEYKLFWPQHSEFVRIASKFGAKIIPFGVVGEDDLCQVSIVSFPYWITMINIFKTSFRVPITSLSDSQMVLDYNDQMKIPFIKNFIQEITQDATKLRNGEEGELGNQDLHVPGIIPKIPGRLYVHFGKPIETEGKRNEPNDKEKAHDVYLQVKSEVERCMTYLKMQRESDPYRNLFPRFLYFVSHGFSSQIPTFDLYQAFES</sequence>
<organism evidence="4">
    <name type="scientific">Brassica oleracea</name>
    <name type="common">Wild cabbage</name>
    <dbReference type="NCBI Taxonomy" id="3712"/>
    <lineage>
        <taxon>Eukaryota</taxon>
        <taxon>Viridiplantae</taxon>
        <taxon>Streptophyta</taxon>
        <taxon>Embryophyta</taxon>
        <taxon>Tracheophyta</taxon>
        <taxon>Spermatophyta</taxon>
        <taxon>Magnoliopsida</taxon>
        <taxon>eudicotyledons</taxon>
        <taxon>Gunneridae</taxon>
        <taxon>Pentapetalae</taxon>
        <taxon>rosids</taxon>
        <taxon>malvids</taxon>
        <taxon>Brassicales</taxon>
        <taxon>Brassicaceae</taxon>
        <taxon>Brassiceae</taxon>
        <taxon>Brassica</taxon>
    </lineage>
</organism>
<dbReference type="PANTHER" id="PTHR22753">
    <property type="entry name" value="TRANSMEMBRANE PROTEIN 68"/>
    <property type="match status" value="1"/>
</dbReference>
<protein>
    <recommendedName>
        <fullName evidence="5">Serine aminopeptidase S33 domain-containing protein</fullName>
    </recommendedName>
</protein>
<evidence type="ECO:0008006" key="5">
    <source>
        <dbReference type="Google" id="ProtNLM"/>
    </source>
</evidence>
<accession>A0A3P6G4H5</accession>
<name>A0A3P6G4H5_BRAOL</name>
<dbReference type="SUPFAM" id="SSF53474">
    <property type="entry name" value="alpha/beta-Hydrolases"/>
    <property type="match status" value="1"/>
</dbReference>
<dbReference type="GO" id="GO:0016020">
    <property type="term" value="C:membrane"/>
    <property type="evidence" value="ECO:0007669"/>
    <property type="project" value="TreeGrafter"/>
</dbReference>
<dbReference type="PANTHER" id="PTHR22753:SF42">
    <property type="entry name" value="SERINE AMINOPEPTIDASE S33 DOMAIN-CONTAINING PROTEIN"/>
    <property type="match status" value="1"/>
</dbReference>
<dbReference type="CDD" id="cd07987">
    <property type="entry name" value="LPLAT_MGAT-like"/>
    <property type="match status" value="1"/>
</dbReference>
<dbReference type="Gene3D" id="3.40.50.1820">
    <property type="entry name" value="alpha/beta hydrolase"/>
    <property type="match status" value="1"/>
</dbReference>
<proteinExistence type="inferred from homology"/>
<evidence type="ECO:0000256" key="2">
    <source>
        <dbReference type="ARBA" id="ARBA00022679"/>
    </source>
</evidence>
<evidence type="ECO:0000256" key="1">
    <source>
        <dbReference type="ARBA" id="ARBA00005420"/>
    </source>
</evidence>
<keyword evidence="3" id="KW-0012">Acyltransferase</keyword>
<gene>
    <name evidence="4" type="ORF">BOLC8T47750H</name>
</gene>
<keyword evidence="2" id="KW-0808">Transferase</keyword>
<dbReference type="GO" id="GO:0004144">
    <property type="term" value="F:diacylglycerol O-acyltransferase activity"/>
    <property type="evidence" value="ECO:0007669"/>
    <property type="project" value="UniProtKB-ARBA"/>
</dbReference>
<evidence type="ECO:0000313" key="4">
    <source>
        <dbReference type="EMBL" id="VDD54521.1"/>
    </source>
</evidence>
<reference evidence="4" key="1">
    <citation type="submission" date="2018-11" db="EMBL/GenBank/DDBJ databases">
        <authorList>
            <consortium name="Genoscope - CEA"/>
            <person name="William W."/>
        </authorList>
    </citation>
    <scope>NUCLEOTIDE SEQUENCE</scope>
</reference>
<dbReference type="GO" id="GO:0019432">
    <property type="term" value="P:triglyceride biosynthetic process"/>
    <property type="evidence" value="ECO:0007669"/>
    <property type="project" value="UniProtKB-ARBA"/>
</dbReference>